<dbReference type="GO" id="GO:0008270">
    <property type="term" value="F:zinc ion binding"/>
    <property type="evidence" value="ECO:0007669"/>
    <property type="project" value="InterPro"/>
</dbReference>
<dbReference type="AlphaFoldDB" id="A0A7Z0VMC0"/>
<sequence length="138" mass="14940">MKADDNKLERIYRRTDGQCHICRKRLCFGNYGAIGKRGAWEIEHSRPRSKGGTDHLNNLYAACISCNRSKGNGTTASARGANGYRTAPLSKQQRSLQTWKWGAAGSLVALFVPPPLRLVAFVAGAAAGALLGHDSEPE</sequence>
<evidence type="ECO:0000313" key="2">
    <source>
        <dbReference type="EMBL" id="ODJ87769.1"/>
    </source>
</evidence>
<dbReference type="EMBL" id="MARB01000009">
    <property type="protein sequence ID" value="ODJ87769.1"/>
    <property type="molecule type" value="Genomic_DNA"/>
</dbReference>
<dbReference type="GO" id="GO:0003676">
    <property type="term" value="F:nucleic acid binding"/>
    <property type="evidence" value="ECO:0007669"/>
    <property type="project" value="InterPro"/>
</dbReference>
<dbReference type="Gene3D" id="1.10.30.50">
    <property type="match status" value="1"/>
</dbReference>
<keyword evidence="2" id="KW-0540">Nuclease</keyword>
<name>A0A7Z0VMC0_9GAMM</name>
<dbReference type="CDD" id="cd00085">
    <property type="entry name" value="HNHc"/>
    <property type="match status" value="1"/>
</dbReference>
<reference evidence="2 3" key="1">
    <citation type="submission" date="2016-06" db="EMBL/GenBank/DDBJ databases">
        <title>Genome sequence of endosymbiont of Candidatus Endolucinida thiodiazotropha.</title>
        <authorList>
            <person name="Poehlein A."/>
            <person name="Koenig S."/>
            <person name="Heiden S.E."/>
            <person name="Thuermer A."/>
            <person name="Voget S."/>
            <person name="Daniel R."/>
            <person name="Markert S."/>
            <person name="Gros O."/>
            <person name="Schweder T."/>
        </authorList>
    </citation>
    <scope>NUCLEOTIDE SEQUENCE [LARGE SCALE GENOMIC DNA]</scope>
    <source>
        <strain evidence="2 3">COS</strain>
    </source>
</reference>
<dbReference type="Pfam" id="PF01844">
    <property type="entry name" value="HNH"/>
    <property type="match status" value="1"/>
</dbReference>
<keyword evidence="2" id="KW-0378">Hydrolase</keyword>
<dbReference type="Proteomes" id="UP000094769">
    <property type="component" value="Unassembled WGS sequence"/>
</dbReference>
<proteinExistence type="predicted"/>
<organism evidence="2 3">
    <name type="scientific">Candidatus Thiodiazotropha endolucinida</name>
    <dbReference type="NCBI Taxonomy" id="1655433"/>
    <lineage>
        <taxon>Bacteria</taxon>
        <taxon>Pseudomonadati</taxon>
        <taxon>Pseudomonadota</taxon>
        <taxon>Gammaproteobacteria</taxon>
        <taxon>Chromatiales</taxon>
        <taxon>Sedimenticolaceae</taxon>
        <taxon>Candidatus Thiodiazotropha</taxon>
    </lineage>
</organism>
<dbReference type="SMART" id="SM00507">
    <property type="entry name" value="HNHc"/>
    <property type="match status" value="1"/>
</dbReference>
<protein>
    <submittedName>
        <fullName evidence="2">HNH endonuclease</fullName>
    </submittedName>
</protein>
<evidence type="ECO:0000259" key="1">
    <source>
        <dbReference type="SMART" id="SM00507"/>
    </source>
</evidence>
<evidence type="ECO:0000313" key="3">
    <source>
        <dbReference type="Proteomes" id="UP000094769"/>
    </source>
</evidence>
<keyword evidence="2" id="KW-0255">Endonuclease</keyword>
<dbReference type="InterPro" id="IPR003615">
    <property type="entry name" value="HNH_nuc"/>
</dbReference>
<gene>
    <name evidence="2" type="ORF">CODIS_18770</name>
</gene>
<dbReference type="GO" id="GO:0004519">
    <property type="term" value="F:endonuclease activity"/>
    <property type="evidence" value="ECO:0007669"/>
    <property type="project" value="UniProtKB-KW"/>
</dbReference>
<comment type="caution">
    <text evidence="2">The sequence shown here is derived from an EMBL/GenBank/DDBJ whole genome shotgun (WGS) entry which is preliminary data.</text>
</comment>
<accession>A0A7Z0VMC0</accession>
<feature type="domain" description="HNH nuclease" evidence="1">
    <location>
        <begin position="7"/>
        <end position="68"/>
    </location>
</feature>
<dbReference type="InterPro" id="IPR002711">
    <property type="entry name" value="HNH"/>
</dbReference>
<keyword evidence="3" id="KW-1185">Reference proteome</keyword>